<accession>V4CIL4</accession>
<feature type="region of interest" description="Disordered" evidence="1">
    <location>
        <begin position="24"/>
        <end position="61"/>
    </location>
</feature>
<sequence>MFLLVAHRSVDTILADLSFWGSDESDVERVSDDSAFEIDSDDSKSSTSSDAEADRNEFQEEPLKSCNVDDVVIKRRDKKQGGGRTFTKKRERPSAVLPPEIRFDRTLEHAPIKYENQENGVVLKTMNDQLYYQTFIKEYSMTYSSICGELTKPVSLRDCYMILMLDNLVLLKYHNDPEPGEHRSKQMCMLPITLQDISRTSVKITWLRNYLQQVIDTDIENNENKKATSAVEQIAVFDISEQENVRSGEQVCDQEEVHFNLKDVLDEEANRSLYNSDVELAASFDESLL</sequence>
<proteinExistence type="predicted"/>
<name>V4CIL4_LOTGI</name>
<dbReference type="EMBL" id="KB200329">
    <property type="protein sequence ID" value="ESP02015.1"/>
    <property type="molecule type" value="Genomic_DNA"/>
</dbReference>
<evidence type="ECO:0000313" key="2">
    <source>
        <dbReference type="EMBL" id="ESP02015.1"/>
    </source>
</evidence>
<evidence type="ECO:0000256" key="1">
    <source>
        <dbReference type="SAM" id="MobiDB-lite"/>
    </source>
</evidence>
<dbReference type="Proteomes" id="UP000030746">
    <property type="component" value="Unassembled WGS sequence"/>
</dbReference>
<dbReference type="OrthoDB" id="6136944at2759"/>
<reference evidence="2 3" key="1">
    <citation type="journal article" date="2013" name="Nature">
        <title>Insights into bilaterian evolution from three spiralian genomes.</title>
        <authorList>
            <person name="Simakov O."/>
            <person name="Marletaz F."/>
            <person name="Cho S.J."/>
            <person name="Edsinger-Gonzales E."/>
            <person name="Havlak P."/>
            <person name="Hellsten U."/>
            <person name="Kuo D.H."/>
            <person name="Larsson T."/>
            <person name="Lv J."/>
            <person name="Arendt D."/>
            <person name="Savage R."/>
            <person name="Osoegawa K."/>
            <person name="de Jong P."/>
            <person name="Grimwood J."/>
            <person name="Chapman J.A."/>
            <person name="Shapiro H."/>
            <person name="Aerts A."/>
            <person name="Otillar R.P."/>
            <person name="Terry A.Y."/>
            <person name="Boore J.L."/>
            <person name="Grigoriev I.V."/>
            <person name="Lindberg D.R."/>
            <person name="Seaver E.C."/>
            <person name="Weisblat D.A."/>
            <person name="Putnam N.H."/>
            <person name="Rokhsar D.S."/>
        </authorList>
    </citation>
    <scope>NUCLEOTIDE SEQUENCE [LARGE SCALE GENOMIC DNA]</scope>
</reference>
<dbReference type="HOGENOM" id="CLU_964066_0_0_1"/>
<dbReference type="KEGG" id="lgi:LOTGIDRAFT_157148"/>
<protein>
    <submittedName>
        <fullName evidence="2">Uncharacterized protein</fullName>
    </submittedName>
</protein>
<gene>
    <name evidence="2" type="ORF">LOTGIDRAFT_157148</name>
</gene>
<dbReference type="RefSeq" id="XP_009047173.1">
    <property type="nucleotide sequence ID" value="XM_009048925.1"/>
</dbReference>
<evidence type="ECO:0000313" key="3">
    <source>
        <dbReference type="Proteomes" id="UP000030746"/>
    </source>
</evidence>
<feature type="compositionally biased region" description="Basic and acidic residues" evidence="1">
    <location>
        <begin position="52"/>
        <end position="61"/>
    </location>
</feature>
<organism evidence="2 3">
    <name type="scientific">Lottia gigantea</name>
    <name type="common">Giant owl limpet</name>
    <dbReference type="NCBI Taxonomy" id="225164"/>
    <lineage>
        <taxon>Eukaryota</taxon>
        <taxon>Metazoa</taxon>
        <taxon>Spiralia</taxon>
        <taxon>Lophotrochozoa</taxon>
        <taxon>Mollusca</taxon>
        <taxon>Gastropoda</taxon>
        <taxon>Patellogastropoda</taxon>
        <taxon>Lottioidea</taxon>
        <taxon>Lottiidae</taxon>
        <taxon>Lottia</taxon>
    </lineage>
</organism>
<dbReference type="AlphaFoldDB" id="V4CIL4"/>
<keyword evidence="3" id="KW-1185">Reference proteome</keyword>
<dbReference type="GeneID" id="20237227"/>
<dbReference type="CTD" id="20237227"/>